<feature type="transmembrane region" description="Helical" evidence="2">
    <location>
        <begin position="83"/>
        <end position="104"/>
    </location>
</feature>
<proteinExistence type="predicted"/>
<sequence>MTRRDALSGQDGTQALSPLHHFPDALTSAHAAPPTRESVAPSAPVPEPVEELDRPLRRRPAHQAPAQQQPPQKKQQQKKNSKAGAIGCYLFLAFAVLMILLSVFG</sequence>
<accession>A0ABT4USZ1</accession>
<keyword evidence="4" id="KW-1185">Reference proteome</keyword>
<dbReference type="RefSeq" id="WP_270947401.1">
    <property type="nucleotide sequence ID" value="NZ_JAQGLA010000005.1"/>
</dbReference>
<keyword evidence="2" id="KW-1133">Transmembrane helix</keyword>
<keyword evidence="2" id="KW-0812">Transmembrane</keyword>
<feature type="region of interest" description="Disordered" evidence="1">
    <location>
        <begin position="1"/>
        <end position="80"/>
    </location>
</feature>
<reference evidence="3 4" key="1">
    <citation type="submission" date="2022-11" db="EMBL/GenBank/DDBJ databases">
        <title>Draft genome sequence of Saccharopolyspora sp. WRP15-2 isolated from rhizosphere soils of wild rice in Thailand.</title>
        <authorList>
            <person name="Duangmal K."/>
            <person name="Kammanee S."/>
            <person name="Muangham S."/>
        </authorList>
    </citation>
    <scope>NUCLEOTIDE SEQUENCE [LARGE SCALE GENOMIC DNA]</scope>
    <source>
        <strain evidence="3 4">WRP15-2</strain>
    </source>
</reference>
<evidence type="ECO:0000256" key="2">
    <source>
        <dbReference type="SAM" id="Phobius"/>
    </source>
</evidence>
<dbReference type="Proteomes" id="UP001210380">
    <property type="component" value="Unassembled WGS sequence"/>
</dbReference>
<evidence type="ECO:0000313" key="4">
    <source>
        <dbReference type="Proteomes" id="UP001210380"/>
    </source>
</evidence>
<comment type="caution">
    <text evidence="3">The sequence shown here is derived from an EMBL/GenBank/DDBJ whole genome shotgun (WGS) entry which is preliminary data.</text>
</comment>
<keyword evidence="2" id="KW-0472">Membrane</keyword>
<dbReference type="EMBL" id="JAQGLA010000005">
    <property type="protein sequence ID" value="MDA3624830.1"/>
    <property type="molecule type" value="Genomic_DNA"/>
</dbReference>
<evidence type="ECO:0000256" key="1">
    <source>
        <dbReference type="SAM" id="MobiDB-lite"/>
    </source>
</evidence>
<name>A0ABT4USZ1_9PSEU</name>
<protein>
    <submittedName>
        <fullName evidence="3">Uncharacterized protein</fullName>
    </submittedName>
</protein>
<organism evidence="3 4">
    <name type="scientific">Saccharopolyspora oryzae</name>
    <dbReference type="NCBI Taxonomy" id="2997343"/>
    <lineage>
        <taxon>Bacteria</taxon>
        <taxon>Bacillati</taxon>
        <taxon>Actinomycetota</taxon>
        <taxon>Actinomycetes</taxon>
        <taxon>Pseudonocardiales</taxon>
        <taxon>Pseudonocardiaceae</taxon>
        <taxon>Saccharopolyspora</taxon>
    </lineage>
</organism>
<gene>
    <name evidence="3" type="ORF">OU415_05235</name>
</gene>
<feature type="compositionally biased region" description="Low complexity" evidence="1">
    <location>
        <begin position="62"/>
        <end position="74"/>
    </location>
</feature>
<evidence type="ECO:0000313" key="3">
    <source>
        <dbReference type="EMBL" id="MDA3624830.1"/>
    </source>
</evidence>